<keyword evidence="3" id="KW-1185">Reference proteome</keyword>
<dbReference type="Proteomes" id="UP001596333">
    <property type="component" value="Unassembled WGS sequence"/>
</dbReference>
<dbReference type="InterPro" id="IPR045396">
    <property type="entry name" value="DUF6517"/>
</dbReference>
<evidence type="ECO:0000313" key="2">
    <source>
        <dbReference type="EMBL" id="MFC6888644.1"/>
    </source>
</evidence>
<organism evidence="2 3">
    <name type="scientific">Halorubrum trueperi</name>
    <dbReference type="NCBI Taxonomy" id="2004704"/>
    <lineage>
        <taxon>Archaea</taxon>
        <taxon>Methanobacteriati</taxon>
        <taxon>Methanobacteriota</taxon>
        <taxon>Stenosarchaea group</taxon>
        <taxon>Halobacteria</taxon>
        <taxon>Halobacteriales</taxon>
        <taxon>Haloferacaceae</taxon>
        <taxon>Halorubrum</taxon>
    </lineage>
</organism>
<evidence type="ECO:0000256" key="1">
    <source>
        <dbReference type="SAM" id="MobiDB-lite"/>
    </source>
</evidence>
<comment type="caution">
    <text evidence="2">The sequence shown here is derived from an EMBL/GenBank/DDBJ whole genome shotgun (WGS) entry which is preliminary data.</text>
</comment>
<dbReference type="AlphaFoldDB" id="A0ABD5UGS9"/>
<dbReference type="RefSeq" id="WP_379765995.1">
    <property type="nucleotide sequence ID" value="NZ_JBHSXI010000006.1"/>
</dbReference>
<sequence length="297" mass="31438">MTEESTGDATGDSTEKSPEDATGDTTENSPGDVTGIARRRLLAGGASAAAIGLAGCLGTRDGPVPGPTVTSDRIDDGWRLLDESESTVFEQSYGPVTVRALEHTRIYEYVSVAEALAETFDASGSPVIFFATRIDLRPALDNLPAGVGRDRLMTEVESAATEAFRAQLSRSGIENVEVVEEGTTTVETGHTASTWLFRGEFAFDGSLPLPEGSTTSIDETVEIEARLGVWHDGTDVLVAGGAHPTEPLSQVIEEALPSAIDVETFLDETTDEETREALATEPATFDEEISALLVSVE</sequence>
<gene>
    <name evidence="2" type="ORF">ACFQEY_06325</name>
</gene>
<reference evidence="2 3" key="1">
    <citation type="journal article" date="2019" name="Int. J. Syst. Evol. Microbiol.">
        <title>The Global Catalogue of Microorganisms (GCM) 10K type strain sequencing project: providing services to taxonomists for standard genome sequencing and annotation.</title>
        <authorList>
            <consortium name="The Broad Institute Genomics Platform"/>
            <consortium name="The Broad Institute Genome Sequencing Center for Infectious Disease"/>
            <person name="Wu L."/>
            <person name="Ma J."/>
        </authorList>
    </citation>
    <scope>NUCLEOTIDE SEQUENCE [LARGE SCALE GENOMIC DNA]</scope>
    <source>
        <strain evidence="2 3">Y73</strain>
    </source>
</reference>
<name>A0ABD5UGS9_9EURY</name>
<dbReference type="EMBL" id="JBHSXI010000006">
    <property type="protein sequence ID" value="MFC6888644.1"/>
    <property type="molecule type" value="Genomic_DNA"/>
</dbReference>
<proteinExistence type="predicted"/>
<dbReference type="Pfam" id="PF20127">
    <property type="entry name" value="DUF6517"/>
    <property type="match status" value="1"/>
</dbReference>
<feature type="region of interest" description="Disordered" evidence="1">
    <location>
        <begin position="1"/>
        <end position="36"/>
    </location>
</feature>
<protein>
    <submittedName>
        <fullName evidence="2">Uncharacterized protein</fullName>
    </submittedName>
</protein>
<accession>A0ABD5UGS9</accession>
<evidence type="ECO:0000313" key="3">
    <source>
        <dbReference type="Proteomes" id="UP001596333"/>
    </source>
</evidence>